<dbReference type="EMBL" id="CAJOBZ010000019">
    <property type="protein sequence ID" value="CAF4859459.1"/>
    <property type="molecule type" value="Genomic_DNA"/>
</dbReference>
<feature type="domain" description="Pacifastin" evidence="8">
    <location>
        <begin position="92"/>
        <end position="126"/>
    </location>
</feature>
<dbReference type="PROSITE" id="PS51446">
    <property type="entry name" value="PACIFASTIN"/>
    <property type="match status" value="9"/>
</dbReference>
<comment type="similarity">
    <text evidence="6 7">Belongs to the protease inhibitor I19 family.</text>
</comment>
<feature type="disulfide bond" evidence="7">
    <location>
        <begin position="823"/>
        <end position="833"/>
    </location>
</feature>
<keyword evidence="3 7" id="KW-0646">Protease inhibitor</keyword>
<evidence type="ECO:0000256" key="3">
    <source>
        <dbReference type="ARBA" id="ARBA00022690"/>
    </source>
</evidence>
<feature type="site" description="Reactive bond" evidence="7">
    <location>
        <begin position="120"/>
        <end position="121"/>
    </location>
</feature>
<feature type="disulfide bond" evidence="7">
    <location>
        <begin position="189"/>
        <end position="207"/>
    </location>
</feature>
<feature type="site" description="Reactive bond" evidence="7">
    <location>
        <begin position="443"/>
        <end position="444"/>
    </location>
</feature>
<evidence type="ECO:0000259" key="8">
    <source>
        <dbReference type="PROSITE" id="PS51446"/>
    </source>
</evidence>
<feature type="site" description="Reactive bond" evidence="7">
    <location>
        <begin position="587"/>
        <end position="588"/>
    </location>
</feature>
<feature type="disulfide bond" evidence="7">
    <location>
        <begin position="561"/>
        <end position="576"/>
    </location>
</feature>
<feature type="disulfide bond" evidence="7">
    <location>
        <begin position="108"/>
        <end position="118"/>
    </location>
</feature>
<comment type="caution">
    <text evidence="7">Lacks conserved residue(s) required for the propagation of feature annotation.</text>
</comment>
<name>A0A821SNS4_9NEOP</name>
<feature type="disulfide bond" evidence="7">
    <location>
        <begin position="466"/>
        <end position="481"/>
    </location>
</feature>
<protein>
    <recommendedName>
        <fullName evidence="8">Pacifastin domain-containing protein</fullName>
    </recommendedName>
</protein>
<keyword evidence="4 7" id="KW-0722">Serine protease inhibitor</keyword>
<feature type="disulfide bond" evidence="7">
    <location>
        <begin position="153"/>
        <end position="163"/>
    </location>
</feature>
<feature type="domain" description="Pacifastin" evidence="8">
    <location>
        <begin position="807"/>
        <end position="841"/>
    </location>
</feature>
<feature type="domain" description="Pacifastin" evidence="8">
    <location>
        <begin position="558"/>
        <end position="593"/>
    </location>
</feature>
<feature type="disulfide bond" evidence="7">
    <location>
        <begin position="192"/>
        <end position="202"/>
    </location>
</feature>
<feature type="domain" description="Pacifastin" evidence="8">
    <location>
        <begin position="505"/>
        <end position="540"/>
    </location>
</feature>
<feature type="domain" description="Pacifastin" evidence="8">
    <location>
        <begin position="176"/>
        <end position="210"/>
    </location>
</feature>
<feature type="disulfide bond" evidence="7">
    <location>
        <begin position="150"/>
        <end position="168"/>
    </location>
</feature>
<feature type="disulfide bond" evidence="7">
    <location>
        <begin position="508"/>
        <end position="523"/>
    </location>
</feature>
<feature type="disulfide bond" evidence="7">
    <location>
        <begin position="246"/>
        <end position="261"/>
    </location>
</feature>
<dbReference type="InterPro" id="IPR036201">
    <property type="entry name" value="Pacifastin_dom_sf"/>
</dbReference>
<comment type="subcellular location">
    <subcellularLocation>
        <location evidence="1">Secreted</location>
    </subcellularLocation>
</comment>
<evidence type="ECO:0000256" key="1">
    <source>
        <dbReference type="ARBA" id="ARBA00004613"/>
    </source>
</evidence>
<dbReference type="GO" id="GO:0004867">
    <property type="term" value="F:serine-type endopeptidase inhibitor activity"/>
    <property type="evidence" value="ECO:0007669"/>
    <property type="project" value="UniProtKB-UniRule"/>
</dbReference>
<dbReference type="OrthoDB" id="10026631at2759"/>
<keyword evidence="10" id="KW-1185">Reference proteome</keyword>
<dbReference type="AlphaFoldDB" id="A0A821SNS4"/>
<dbReference type="InterPro" id="IPR008037">
    <property type="entry name" value="Pacifastin_dom"/>
</dbReference>
<feature type="domain" description="Pacifastin" evidence="8">
    <location>
        <begin position="243"/>
        <end position="278"/>
    </location>
</feature>
<feature type="disulfide bond" evidence="7">
    <location>
        <begin position="140"/>
        <end position="155"/>
    </location>
</feature>
<evidence type="ECO:0000256" key="4">
    <source>
        <dbReference type="ARBA" id="ARBA00022900"/>
    </source>
</evidence>
<keyword evidence="2" id="KW-0964">Secreted</keyword>
<evidence type="ECO:0000313" key="9">
    <source>
        <dbReference type="EMBL" id="CAF4859459.1"/>
    </source>
</evidence>
<feature type="disulfide bond" evidence="7">
    <location>
        <begin position="179"/>
        <end position="194"/>
    </location>
</feature>
<feature type="disulfide bond" evidence="7">
    <location>
        <begin position="417"/>
        <end position="432"/>
    </location>
</feature>
<evidence type="ECO:0000313" key="10">
    <source>
        <dbReference type="Proteomes" id="UP000663880"/>
    </source>
</evidence>
<dbReference type="SUPFAM" id="SSF57283">
    <property type="entry name" value="PMP inhibitors"/>
    <property type="match status" value="12"/>
</dbReference>
<dbReference type="Pfam" id="PF05375">
    <property type="entry name" value="Pacifastin_I"/>
    <property type="match status" value="10"/>
</dbReference>
<organism evidence="9 10">
    <name type="scientific">Pieris macdunnoughi</name>
    <dbReference type="NCBI Taxonomy" id="345717"/>
    <lineage>
        <taxon>Eukaryota</taxon>
        <taxon>Metazoa</taxon>
        <taxon>Ecdysozoa</taxon>
        <taxon>Arthropoda</taxon>
        <taxon>Hexapoda</taxon>
        <taxon>Insecta</taxon>
        <taxon>Pterygota</taxon>
        <taxon>Neoptera</taxon>
        <taxon>Endopterygota</taxon>
        <taxon>Lepidoptera</taxon>
        <taxon>Glossata</taxon>
        <taxon>Ditrysia</taxon>
        <taxon>Papilionoidea</taxon>
        <taxon>Pieridae</taxon>
        <taxon>Pierinae</taxon>
        <taxon>Pieris</taxon>
    </lineage>
</organism>
<comment type="caution">
    <text evidence="9">The sequence shown here is derived from an EMBL/GenBank/DDBJ whole genome shotgun (WGS) entry which is preliminary data.</text>
</comment>
<evidence type="ECO:0000256" key="7">
    <source>
        <dbReference type="PROSITE-ProRule" id="PRU00776"/>
    </source>
</evidence>
<gene>
    <name evidence="9" type="ORF">PMACD_LOCUS7789</name>
</gene>
<feature type="domain" description="Pacifastin" evidence="8">
    <location>
        <begin position="137"/>
        <end position="171"/>
    </location>
</feature>
<feature type="disulfide bond" evidence="7">
    <location>
        <begin position="105"/>
        <end position="123"/>
    </location>
</feature>
<accession>A0A821SNS4</accession>
<evidence type="ECO:0000256" key="5">
    <source>
        <dbReference type="ARBA" id="ARBA00023157"/>
    </source>
</evidence>
<feature type="site" description="Reactive bond" evidence="7">
    <location>
        <begin position="272"/>
        <end position="273"/>
    </location>
</feature>
<dbReference type="GO" id="GO:0005576">
    <property type="term" value="C:extracellular region"/>
    <property type="evidence" value="ECO:0007669"/>
    <property type="project" value="UniProtKB-SubCell"/>
</dbReference>
<proteinExistence type="inferred from homology"/>
<reference evidence="9" key="1">
    <citation type="submission" date="2021-02" db="EMBL/GenBank/DDBJ databases">
        <authorList>
            <person name="Steward A R."/>
        </authorList>
    </citation>
    <scope>NUCLEOTIDE SEQUENCE</scope>
</reference>
<sequence length="858" mass="96045">MAILSDMPLNSSIFGSIRVPSQAPAKDSSITDTTEKEYIKSEEFSTYEDVRLEAECLVGSEWVSNCHACRCSEEGRAICLKQEVCDKSYGEPLKCKPETSFKRDCNMCRCLNNGLVLCTMKGCSRGTILLKADLQSGKDCSPSTRWKSRCNDCFCSEEGVRNCTILDCPGQENEPVLRCAPDTMWRNECNTCWCTTNGHAMCTKMGCSLYTVPEWKPQPAEEVENRFLSSVSRHNAFHKVQKRSVCEPNAIFKVDCNDCFCSSNGEDISCTLKACLGESLEVTEQKEKLLRLIETRSFEGNLIKRPICKANSLFKVNCNECACAADGQSYSCSDDDCDDRAINDDVEVFMEEGGPDHIEHSVCKPLAEFHMGCNTCLCNVNGSNYSCTNKPCPLPEDVEIFKELEARKSVNASEVVCTANRMFIRDCNTCWCNDDGTGFFCTRKVCVLPEEGEENPENLRAIKKQCRPDEVFELDCNTCRCNSDGESYSCTRRVCVSEPDEKGAPKNCQPNQEFRLDCNKCLCDNEGQNYSCTRIDCAALNNNNGADRTKREVASQEQLNCTPGTVFDQGCNVCQCTTDGNHAVCSMKRCHDESENDINAPADLTVKTLECQSNIRYIKDHTVCTCSDSGRWLSENCRKAIRTLRTDLPIVHGNLRSNITCKSNSLYLIDCNVCKCDKTGLIQATSCTNRHCKTTNKADSCLFGDFLRTQNEICLCSDVNYYIDKLCKKISPNLIQEFNTVDAKAVTDVGFKSNKKCTAYREYYIDCNHCICEENGQLICTKKDCRPKKVNSRRKSNDELPAVQSVDDHCTPGRKYKLKCNTCICTPNKELSCTTMVCLDDFIIDGLALRRGLISSND</sequence>
<feature type="disulfide bond" evidence="7">
    <location>
        <begin position="95"/>
        <end position="110"/>
    </location>
</feature>
<evidence type="ECO:0000256" key="6">
    <source>
        <dbReference type="ARBA" id="ARBA00029459"/>
    </source>
</evidence>
<keyword evidence="5 7" id="KW-1015">Disulfide bond</keyword>
<feature type="disulfide bond" evidence="7">
    <location>
        <begin position="820"/>
        <end position="838"/>
    </location>
</feature>
<evidence type="ECO:0000256" key="2">
    <source>
        <dbReference type="ARBA" id="ARBA00022525"/>
    </source>
</evidence>
<feature type="domain" description="Pacifastin" evidence="8">
    <location>
        <begin position="463"/>
        <end position="498"/>
    </location>
</feature>
<feature type="disulfide bond" evidence="7">
    <location>
        <begin position="810"/>
        <end position="825"/>
    </location>
</feature>
<dbReference type="Proteomes" id="UP000663880">
    <property type="component" value="Unassembled WGS sequence"/>
</dbReference>
<feature type="domain" description="Pacifastin" evidence="8">
    <location>
        <begin position="414"/>
        <end position="449"/>
    </location>
</feature>